<protein>
    <submittedName>
        <fullName evidence="2">DUF4417 domain-containing protein</fullName>
    </submittedName>
</protein>
<organism evidence="2 3">
    <name type="scientific">Intestinimonas massiliensis</name>
    <name type="common">ex Afouda et al. 2020</name>
    <dbReference type="NCBI Taxonomy" id="1673721"/>
    <lineage>
        <taxon>Bacteria</taxon>
        <taxon>Bacillati</taxon>
        <taxon>Bacillota</taxon>
        <taxon>Clostridia</taxon>
        <taxon>Eubacteriales</taxon>
        <taxon>Intestinimonas</taxon>
    </lineage>
</organism>
<dbReference type="EMBL" id="JANFYS010000019">
    <property type="protein sequence ID" value="MCQ4770787.1"/>
    <property type="molecule type" value="Genomic_DNA"/>
</dbReference>
<proteinExistence type="predicted"/>
<evidence type="ECO:0000256" key="1">
    <source>
        <dbReference type="SAM" id="MobiDB-lite"/>
    </source>
</evidence>
<name>A0AAW5JNN8_9FIRM</name>
<sequence length="449" mass="52619">MTEENYNYRTSQSLLRNQFPGKGKLQIPIIPKFQEQPGDFDDLLLIGFDKTHLEDQNHLDRMVHFFLYDYRFERVWKNPDSDIEKLSRYRAVLSPDFSMYLEMAPVMQLYNVFRNRWCGAYWASKGIRIIPTVNWGNEFTFDFCFEGIEKGSVVAVSTYMASEHDNREAQKEWFMAGYNEMLRRIEPEKIICYNTPFPEMQGNIVPVDYERSSWRYMSYERSFRREDLEAFKTGGATSGNYDTIAPYLIGKGGGSAYGGKWRPSPKKPEDQRFLGKPGEIKTTYKNGYRVETKIGEDGRAMVERHYTDHKQPWAHTNPHDHTIRWDNPAGFPDPQPALNYPDGAPEFKQFRGMYYMKNTIVPANTYEQNRFITISDFKTCMRWHGEVEFTWNGSTYSITHRKGKIAISLSYRQETEKLCDTADEVLDYMVGSDRLRDVITQVTVIDRTI</sequence>
<evidence type="ECO:0000313" key="2">
    <source>
        <dbReference type="EMBL" id="MCQ4770787.1"/>
    </source>
</evidence>
<dbReference type="AlphaFoldDB" id="A0AAW5JNN8"/>
<comment type="caution">
    <text evidence="2">The sequence shown here is derived from an EMBL/GenBank/DDBJ whole genome shotgun (WGS) entry which is preliminary data.</text>
</comment>
<reference evidence="2" key="1">
    <citation type="submission" date="2022-06" db="EMBL/GenBank/DDBJ databases">
        <title>Isolation of gut microbiota from human fecal samples.</title>
        <authorList>
            <person name="Pamer E.G."/>
            <person name="Barat B."/>
            <person name="Waligurski E."/>
            <person name="Medina S."/>
            <person name="Paddock L."/>
            <person name="Mostad J."/>
        </authorList>
    </citation>
    <scope>NUCLEOTIDE SEQUENCE</scope>
    <source>
        <strain evidence="2">DFI.9.91</strain>
    </source>
</reference>
<dbReference type="Proteomes" id="UP001204562">
    <property type="component" value="Unassembled WGS sequence"/>
</dbReference>
<dbReference type="InterPro" id="IPR025530">
    <property type="entry name" value="DUF4417"/>
</dbReference>
<dbReference type="Pfam" id="PF14386">
    <property type="entry name" value="DUF4417"/>
    <property type="match status" value="1"/>
</dbReference>
<dbReference type="RefSeq" id="WP_256304140.1">
    <property type="nucleotide sequence ID" value="NZ_JANFYS010000019.1"/>
</dbReference>
<evidence type="ECO:0000313" key="3">
    <source>
        <dbReference type="Proteomes" id="UP001204562"/>
    </source>
</evidence>
<feature type="region of interest" description="Disordered" evidence="1">
    <location>
        <begin position="258"/>
        <end position="277"/>
    </location>
</feature>
<accession>A0AAW5JNN8</accession>
<gene>
    <name evidence="2" type="ORF">NE579_09955</name>
</gene>